<comment type="function">
    <text evidence="7">Functions as a recycling factor of the spliceosome, a machinery that forms on each precursor-messenger RNA (pre-mRNA) and catalyzes the removal of introns. Chaperones the re-annealing of U4 and U6 snRNAs (small nuclear RNAs) released from previous rounds of splicing, an initial step in reforming the U4/U6-U5 tri-snRNP (small nuclear ribonucleoprotein) that can reassemble into another spliceosome complex; this step involves binding U6 and facilitating the unwinding of the U6 internal stem loop, followed by base-pairing of U6 to U4.</text>
</comment>
<evidence type="ECO:0000256" key="8">
    <source>
        <dbReference type="ARBA" id="ARBA00093627"/>
    </source>
</evidence>
<gene>
    <name evidence="12" type="ORF">B5807_03468</name>
</gene>
<keyword evidence="3" id="KW-0677">Repeat</keyword>
<dbReference type="FunFam" id="1.25.40.10:FF:000632">
    <property type="entry name" value="Pre-mRNA splicing factor (Prp24), putative"/>
    <property type="match status" value="1"/>
</dbReference>
<keyword evidence="5" id="KW-0508">mRNA splicing</keyword>
<accession>A0A1Y2M6Y5</accession>
<dbReference type="GO" id="GO:0005688">
    <property type="term" value="C:U6 snRNP"/>
    <property type="evidence" value="ECO:0007669"/>
    <property type="project" value="UniProtKB-ARBA"/>
</dbReference>
<name>A0A1Y2M6Y5_EPING</name>
<organism evidence="12 13">
    <name type="scientific">Epicoccum nigrum</name>
    <name type="common">Soil fungus</name>
    <name type="synonym">Epicoccum purpurascens</name>
    <dbReference type="NCBI Taxonomy" id="105696"/>
    <lineage>
        <taxon>Eukaryota</taxon>
        <taxon>Fungi</taxon>
        <taxon>Dikarya</taxon>
        <taxon>Ascomycota</taxon>
        <taxon>Pezizomycotina</taxon>
        <taxon>Dothideomycetes</taxon>
        <taxon>Pleosporomycetidae</taxon>
        <taxon>Pleosporales</taxon>
        <taxon>Pleosporineae</taxon>
        <taxon>Didymellaceae</taxon>
        <taxon>Epicoccum</taxon>
    </lineage>
</organism>
<dbReference type="PANTHER" id="PTHR48025">
    <property type="entry name" value="OS02G0815200 PROTEIN"/>
    <property type="match status" value="1"/>
</dbReference>
<evidence type="ECO:0000256" key="7">
    <source>
        <dbReference type="ARBA" id="ARBA00093374"/>
    </source>
</evidence>
<evidence type="ECO:0000256" key="6">
    <source>
        <dbReference type="ARBA" id="ARBA00023242"/>
    </source>
</evidence>
<evidence type="ECO:0000256" key="2">
    <source>
        <dbReference type="ARBA" id="ARBA00022664"/>
    </source>
</evidence>
<dbReference type="FunFam" id="3.30.70.330:FF:000365">
    <property type="entry name" value="U4/U6 snRNA-associated-splicing factor PRP24"/>
    <property type="match status" value="1"/>
</dbReference>
<dbReference type="CDD" id="cd12296">
    <property type="entry name" value="RRM1_Prp24"/>
    <property type="match status" value="1"/>
</dbReference>
<keyword evidence="13" id="KW-1185">Reference proteome</keyword>
<dbReference type="InterPro" id="IPR034397">
    <property type="entry name" value="Prp24_RRM1"/>
</dbReference>
<dbReference type="Pfam" id="PF16842">
    <property type="entry name" value="RRM_occluded"/>
    <property type="match status" value="1"/>
</dbReference>
<evidence type="ECO:0000313" key="13">
    <source>
        <dbReference type="Proteomes" id="UP000193240"/>
    </source>
</evidence>
<dbReference type="GO" id="GO:0006397">
    <property type="term" value="P:mRNA processing"/>
    <property type="evidence" value="ECO:0007669"/>
    <property type="project" value="UniProtKB-KW"/>
</dbReference>
<dbReference type="EMBL" id="KZ107840">
    <property type="protein sequence ID" value="OSS51863.1"/>
    <property type="molecule type" value="Genomic_DNA"/>
</dbReference>
<evidence type="ECO:0000256" key="4">
    <source>
        <dbReference type="ARBA" id="ARBA00022884"/>
    </source>
</evidence>
<feature type="compositionally biased region" description="Polar residues" evidence="10">
    <location>
        <begin position="83"/>
        <end position="92"/>
    </location>
</feature>
<feature type="region of interest" description="Disordered" evidence="10">
    <location>
        <begin position="1215"/>
        <end position="1235"/>
    </location>
</feature>
<dbReference type="CDD" id="cd00590">
    <property type="entry name" value="RRM_SF"/>
    <property type="match status" value="1"/>
</dbReference>
<feature type="compositionally biased region" description="Low complexity" evidence="10">
    <location>
        <begin position="752"/>
        <end position="763"/>
    </location>
</feature>
<keyword evidence="2" id="KW-0507">mRNA processing</keyword>
<dbReference type="OMA" id="LWARYIL"/>
<feature type="domain" description="RRM" evidence="11">
    <location>
        <begin position="904"/>
        <end position="980"/>
    </location>
</feature>
<comment type="subcellular location">
    <subcellularLocation>
        <location evidence="1">Nucleus</location>
    </subcellularLocation>
</comment>
<dbReference type="SUPFAM" id="SSF54928">
    <property type="entry name" value="RNA-binding domain, RBD"/>
    <property type="match status" value="3"/>
</dbReference>
<keyword evidence="4 9" id="KW-0694">RNA-binding</keyword>
<reference evidence="12 13" key="1">
    <citation type="journal article" date="2017" name="Genome Announc.">
        <title>Genome sequence of the saprophytic ascomycete Epicoccum nigrum ICMP 19927 strain isolated from New Zealand.</title>
        <authorList>
            <person name="Fokin M."/>
            <person name="Fleetwood D."/>
            <person name="Weir B.S."/>
            <person name="Villas-Boas S.G."/>
        </authorList>
    </citation>
    <scope>NUCLEOTIDE SEQUENCE [LARGE SCALE GENOMIC DNA]</scope>
    <source>
        <strain evidence="12 13">ICMP 19927</strain>
    </source>
</reference>
<dbReference type="InterPro" id="IPR050502">
    <property type="entry name" value="Euk_RNA-bind_prot"/>
</dbReference>
<dbReference type="InParanoid" id="A0A1Y2M6Y5"/>
<sequence length="1285" mass="145027">MDINSLLSPSDSPAQTPPPPPSHASPSAPAARSPHKRPGRQQMPSRTPSGLSQQITSSPQIHLAHQKVPSPSYGHLTNGARATHSTTSTPQPLGSPHDAVMTPPSHQYRQASTPGMDALADLATMQHQQQIVRQSSLGHQRPVTLQHLGQHLSGDSVTSAAMSEHSPRPRSFATKSLDQQHIDYLEQLDRDLTENPFNYYSHLALVTTLHQGFQSHLESIEASPHDYELIRILRDAYRVMSEKYPLGETLWHYRLNDEKMLAGNSEERMGVLELHKQATHEEPYSAKLWAAYGEYVSYLVACSWEQVPPEEWSEEDRLIGRELFQPQLLVEALQQGAERVKYNLQESNLVWDRYLQVLEEDLERTGLSQEKVTTIASIYNERLGQPHATWSHTRSRYISFIQRYNLGDPEQVNEQVTQKNTHIIQQCANREDYEFKVLQAIQQGDQTAEYHAVTRYLKWEKKTMGVYSFPLVNALYERATLRFPVDPSLWEDHVEFLIWQNDRSVDLLNVLERATRHCPWSGSLWSHRILTLEVENKAFAEIEHVKHTATGTGLLEHSDIEEIIKVQIAWCGYLRRRAFDDPKATDDDADIAEVGIRSALEFVREVGMKKHGRDWAGDPKYRLERIHMKYWLQRGNVDEARLIWESLVKHQADSYDFWYRWYIFEMVFWSQHAIRTEQNAGQQLLTPTRATAVLERAMERLQTIDSPEPIMNMYMSHCEQHETVLKVRSAAIEKRRATRRISMRRQKEQEAVEAAAAAAQPQADYFTEGSSKRKRDDTSIGDDAATKKSRQAISENVSPAAVPVNGEPMRASEAPSETQASGAKRDREHTSVIVKKLPADTTQTRIRQFFTDAGTVRNLVLKPEQDSLTAIVEFETPEEADYALSKEAKGFEGHTISIERGDSTTLYVTNYPPHADEAYLRKHFESFGEIIGFRFPSLKFDTHRRFCYVQYANAAQAVAAIQLDGTDVEGLKLNVKISNPQAKKKRDGATAEGREVYIWHLNFKIKKQEVHEAFSQFGHIDRINFPTLKNGNNKGFCFVVFDTKESADAAVAEMDKKDFWGLELHVEIANDRNETKPKIKSTLENATSPAPHDVTPGAAQDASTSAVPSAVPAADFKAAPLNDRSIAILNLPDTVPDVRIRPLVEAYGFKKIKLEPQHGGATIEFTSVEGAGKAEIALQGLDFEGRKLRIGTVKDLRQQKGEWKAGNSFLQPNRVQRPAARGGGGGRARGRTGFGARPVVPRAAAPANGEAVKSNSDFRNMILNRAPKEEKEAKEIEAGNDKMEE</sequence>
<evidence type="ECO:0000256" key="10">
    <source>
        <dbReference type="SAM" id="MobiDB-lite"/>
    </source>
</evidence>
<dbReference type="PANTHER" id="PTHR48025:SF1">
    <property type="entry name" value="RRM DOMAIN-CONTAINING PROTEIN"/>
    <property type="match status" value="1"/>
</dbReference>
<feature type="region of interest" description="Disordered" evidence="10">
    <location>
        <begin position="1"/>
        <end position="100"/>
    </location>
</feature>
<keyword evidence="6" id="KW-0539">Nucleus</keyword>
<dbReference type="InterPro" id="IPR035979">
    <property type="entry name" value="RBD_domain_sf"/>
</dbReference>
<feature type="domain" description="RRM" evidence="11">
    <location>
        <begin position="830"/>
        <end position="903"/>
    </location>
</feature>
<proteinExistence type="predicted"/>
<dbReference type="STRING" id="105696.A0A1Y2M6Y5"/>
<feature type="domain" description="RRM" evidence="11">
    <location>
        <begin position="994"/>
        <end position="1071"/>
    </location>
</feature>
<evidence type="ECO:0000256" key="3">
    <source>
        <dbReference type="ARBA" id="ARBA00022737"/>
    </source>
</evidence>
<feature type="region of interest" description="Disordered" evidence="10">
    <location>
        <begin position="1263"/>
        <end position="1285"/>
    </location>
</feature>
<evidence type="ECO:0000259" key="11">
    <source>
        <dbReference type="PROSITE" id="PS50102"/>
    </source>
</evidence>
<dbReference type="Proteomes" id="UP000193240">
    <property type="component" value="Unassembled WGS sequence"/>
</dbReference>
<dbReference type="SMART" id="SM00360">
    <property type="entry name" value="RRM"/>
    <property type="match status" value="4"/>
</dbReference>
<dbReference type="GO" id="GO:0008380">
    <property type="term" value="P:RNA splicing"/>
    <property type="evidence" value="ECO:0007669"/>
    <property type="project" value="UniProtKB-KW"/>
</dbReference>
<dbReference type="InterPro" id="IPR011990">
    <property type="entry name" value="TPR-like_helical_dom_sf"/>
</dbReference>
<feature type="domain" description="RRM" evidence="11">
    <location>
        <begin position="1124"/>
        <end position="1195"/>
    </location>
</feature>
<feature type="compositionally biased region" description="Polar residues" evidence="10">
    <location>
        <begin position="42"/>
        <end position="60"/>
    </location>
</feature>
<feature type="region of interest" description="Disordered" evidence="10">
    <location>
        <begin position="736"/>
        <end position="832"/>
    </location>
</feature>
<feature type="compositionally biased region" description="Basic and acidic residues" evidence="10">
    <location>
        <begin position="1266"/>
        <end position="1285"/>
    </location>
</feature>
<dbReference type="SUPFAM" id="SSF48452">
    <property type="entry name" value="TPR-like"/>
    <property type="match status" value="1"/>
</dbReference>
<evidence type="ECO:0000256" key="1">
    <source>
        <dbReference type="ARBA" id="ARBA00004123"/>
    </source>
</evidence>
<dbReference type="InterPro" id="IPR031766">
    <property type="entry name" value="RRM_occluded"/>
</dbReference>
<dbReference type="InterPro" id="IPR000504">
    <property type="entry name" value="RRM_dom"/>
</dbReference>
<evidence type="ECO:0000256" key="5">
    <source>
        <dbReference type="ARBA" id="ARBA00023187"/>
    </source>
</evidence>
<evidence type="ECO:0000313" key="12">
    <source>
        <dbReference type="EMBL" id="OSS51863.1"/>
    </source>
</evidence>
<dbReference type="InterPro" id="IPR012677">
    <property type="entry name" value="Nucleotide-bd_a/b_plait_sf"/>
</dbReference>
<dbReference type="GO" id="GO:0003723">
    <property type="term" value="F:RNA binding"/>
    <property type="evidence" value="ECO:0007669"/>
    <property type="project" value="UniProtKB-UniRule"/>
</dbReference>
<dbReference type="Gene3D" id="3.30.70.330">
    <property type="match status" value="4"/>
</dbReference>
<dbReference type="PROSITE" id="PS50102">
    <property type="entry name" value="RRM"/>
    <property type="match status" value="4"/>
</dbReference>
<evidence type="ECO:0000256" key="9">
    <source>
        <dbReference type="PROSITE-ProRule" id="PRU00176"/>
    </source>
</evidence>
<dbReference type="Gene3D" id="1.25.40.10">
    <property type="entry name" value="Tetratricopeptide repeat domain"/>
    <property type="match status" value="2"/>
</dbReference>
<protein>
    <recommendedName>
        <fullName evidence="8">U4/U6 snRNA-associated-splicing factor PRP24</fullName>
    </recommendedName>
</protein>
<dbReference type="Pfam" id="PF00076">
    <property type="entry name" value="RRM_1"/>
    <property type="match status" value="3"/>
</dbReference>